<reference evidence="5 6" key="1">
    <citation type="journal article" date="2012" name="J. Bacteriol.">
        <title>Complete genome sequence of Nocardia brasiliensis HUJEG-1.</title>
        <authorList>
            <person name="Vera-Cabrera L."/>
            <person name="Ortiz-Lopez R."/>
            <person name="Elizondo-Gonzalez R."/>
            <person name="Perez-Maya A.A."/>
            <person name="Ocampo-Candiani J."/>
        </authorList>
    </citation>
    <scope>NUCLEOTIDE SEQUENCE [LARGE SCALE GENOMIC DNA]</scope>
    <source>
        <strain evidence="6">ATCC 700358</strain>
    </source>
</reference>
<evidence type="ECO:0000313" key="6">
    <source>
        <dbReference type="Proteomes" id="UP000006304"/>
    </source>
</evidence>
<protein>
    <submittedName>
        <fullName evidence="5">AraC family transcriptional regulator</fullName>
    </submittedName>
</protein>
<dbReference type="SMART" id="SM00342">
    <property type="entry name" value="HTH_ARAC"/>
    <property type="match status" value="1"/>
</dbReference>
<dbReference type="PROSITE" id="PS01124">
    <property type="entry name" value="HTH_ARAC_FAMILY_2"/>
    <property type="match status" value="1"/>
</dbReference>
<dbReference type="GO" id="GO:0005829">
    <property type="term" value="C:cytosol"/>
    <property type="evidence" value="ECO:0007669"/>
    <property type="project" value="TreeGrafter"/>
</dbReference>
<dbReference type="HOGENOM" id="CLU_047522_3_2_11"/>
<dbReference type="Proteomes" id="UP000006304">
    <property type="component" value="Chromosome"/>
</dbReference>
<keyword evidence="3" id="KW-0804">Transcription</keyword>
<dbReference type="SUPFAM" id="SSF46689">
    <property type="entry name" value="Homeodomain-like"/>
    <property type="match status" value="1"/>
</dbReference>
<name>K0F2N4_NOCB7</name>
<dbReference type="InterPro" id="IPR018060">
    <property type="entry name" value="HTH_AraC"/>
</dbReference>
<dbReference type="GO" id="GO:0000976">
    <property type="term" value="F:transcription cis-regulatory region binding"/>
    <property type="evidence" value="ECO:0007669"/>
    <property type="project" value="TreeGrafter"/>
</dbReference>
<evidence type="ECO:0000256" key="3">
    <source>
        <dbReference type="ARBA" id="ARBA00023163"/>
    </source>
</evidence>
<keyword evidence="1" id="KW-0805">Transcription regulation</keyword>
<evidence type="ECO:0000259" key="4">
    <source>
        <dbReference type="PROSITE" id="PS01124"/>
    </source>
</evidence>
<evidence type="ECO:0000256" key="1">
    <source>
        <dbReference type="ARBA" id="ARBA00023015"/>
    </source>
</evidence>
<sequence>MDRFDPQFSAADIAPNVLVRLCAYAAERQVDAEPWFLGTGVLPSRLDAPEMRVSYRQAITIIRRAVRAMPDGPHGLAIGARNPIVGFGILGFAMRSCRTVADAAQLANDMPRLAGCLTDFEVERRGAAAAVRVVQRVPDPEARRFLTEQAMAAACAFGRSLLNQDFESSMIRLAYPEPRYAADYPRFFRCPVEFDCAVSEIVFPAELFARPIPTYSEANLAFAIDACRRAEGIELVRHDIVASVETILGRNLRRAMSMAEVAARLLVTERTLRRRLHDAGEKFSDIRDRVRQRRAHYLIEETGMTIAQIATETGYSDAREFRRAYVRWNGEPPSRTRRSAGAA</sequence>
<dbReference type="KEGG" id="nbr:O3I_030215"/>
<dbReference type="eggNOG" id="COG4977">
    <property type="taxonomic scope" value="Bacteria"/>
</dbReference>
<dbReference type="STRING" id="1133849.O3I_030215"/>
<gene>
    <name evidence="5" type="ORF">O3I_030215</name>
</gene>
<dbReference type="PANTHER" id="PTHR47894">
    <property type="entry name" value="HTH-TYPE TRANSCRIPTIONAL REGULATOR GADX"/>
    <property type="match status" value="1"/>
</dbReference>
<accession>K0F2N4</accession>
<dbReference type="InterPro" id="IPR009057">
    <property type="entry name" value="Homeodomain-like_sf"/>
</dbReference>
<dbReference type="PANTHER" id="PTHR47894:SF1">
    <property type="entry name" value="HTH-TYPE TRANSCRIPTIONAL REGULATOR VQSM"/>
    <property type="match status" value="1"/>
</dbReference>
<dbReference type="RefSeq" id="WP_014986847.1">
    <property type="nucleotide sequence ID" value="NC_018681.1"/>
</dbReference>
<keyword evidence="2" id="KW-0238">DNA-binding</keyword>
<evidence type="ECO:0000313" key="5">
    <source>
        <dbReference type="EMBL" id="AFU03992.1"/>
    </source>
</evidence>
<dbReference type="Pfam" id="PF12833">
    <property type="entry name" value="HTH_18"/>
    <property type="match status" value="1"/>
</dbReference>
<dbReference type="GO" id="GO:0003700">
    <property type="term" value="F:DNA-binding transcription factor activity"/>
    <property type="evidence" value="ECO:0007669"/>
    <property type="project" value="InterPro"/>
</dbReference>
<keyword evidence="6" id="KW-1185">Reference proteome</keyword>
<dbReference type="EMBL" id="CP003876">
    <property type="protein sequence ID" value="AFU03992.1"/>
    <property type="molecule type" value="Genomic_DNA"/>
</dbReference>
<dbReference type="Pfam" id="PF12625">
    <property type="entry name" value="Arabinose_bd"/>
    <property type="match status" value="1"/>
</dbReference>
<dbReference type="AlphaFoldDB" id="K0F2N4"/>
<proteinExistence type="predicted"/>
<evidence type="ECO:0000256" key="2">
    <source>
        <dbReference type="ARBA" id="ARBA00023125"/>
    </source>
</evidence>
<feature type="domain" description="HTH araC/xylS-type" evidence="4">
    <location>
        <begin position="242"/>
        <end position="339"/>
    </location>
</feature>
<dbReference type="Gene3D" id="1.10.10.60">
    <property type="entry name" value="Homeodomain-like"/>
    <property type="match status" value="1"/>
</dbReference>
<dbReference type="InterPro" id="IPR032687">
    <property type="entry name" value="AraC-type_N"/>
</dbReference>
<organism evidence="5 6">
    <name type="scientific">Nocardia brasiliensis (strain ATCC 700358 / HUJEG-1)</name>
    <dbReference type="NCBI Taxonomy" id="1133849"/>
    <lineage>
        <taxon>Bacteria</taxon>
        <taxon>Bacillati</taxon>
        <taxon>Actinomycetota</taxon>
        <taxon>Actinomycetes</taxon>
        <taxon>Mycobacteriales</taxon>
        <taxon>Nocardiaceae</taxon>
        <taxon>Nocardia</taxon>
    </lineage>
</organism>